<gene>
    <name evidence="3" type="ORF">AMSG_01567</name>
</gene>
<keyword evidence="1" id="KW-0175">Coiled coil</keyword>
<dbReference type="GeneID" id="25561313"/>
<reference evidence="3 4" key="1">
    <citation type="submission" date="2010-05" db="EMBL/GenBank/DDBJ databases">
        <title>The Genome Sequence of Thecamonas trahens ATCC 50062.</title>
        <authorList>
            <consortium name="The Broad Institute Genome Sequencing Platform"/>
            <person name="Russ C."/>
            <person name="Cuomo C."/>
            <person name="Shea T."/>
            <person name="Young S.K."/>
            <person name="Zeng Q."/>
            <person name="Koehrsen M."/>
            <person name="Haas B."/>
            <person name="Borodovsky M."/>
            <person name="Guigo R."/>
            <person name="Alvarado L."/>
            <person name="Berlin A."/>
            <person name="Bochicchio J."/>
            <person name="Borenstein D."/>
            <person name="Chapman S."/>
            <person name="Chen Z."/>
            <person name="Freedman E."/>
            <person name="Gellesch M."/>
            <person name="Goldberg J."/>
            <person name="Griggs A."/>
            <person name="Gujja S."/>
            <person name="Heilman E."/>
            <person name="Heiman D."/>
            <person name="Hepburn T."/>
            <person name="Howarth C."/>
            <person name="Jen D."/>
            <person name="Larson L."/>
            <person name="Mehta T."/>
            <person name="Park D."/>
            <person name="Pearson M."/>
            <person name="Roberts A."/>
            <person name="Saif S."/>
            <person name="Shenoy N."/>
            <person name="Sisk P."/>
            <person name="Stolte C."/>
            <person name="Sykes S."/>
            <person name="Thomson T."/>
            <person name="Walk T."/>
            <person name="White J."/>
            <person name="Yandava C."/>
            <person name="Burger G."/>
            <person name="Gray M.W."/>
            <person name="Holland P.W.H."/>
            <person name="King N."/>
            <person name="Lang F.B.F."/>
            <person name="Roger A.J."/>
            <person name="Ruiz-Trillo I."/>
            <person name="Lander E."/>
            <person name="Nusbaum C."/>
        </authorList>
    </citation>
    <scope>NUCLEOTIDE SEQUENCE [LARGE SCALE GENOMIC DNA]</scope>
    <source>
        <strain evidence="3 4">ATCC 50062</strain>
    </source>
</reference>
<evidence type="ECO:0000313" key="4">
    <source>
        <dbReference type="Proteomes" id="UP000054408"/>
    </source>
</evidence>
<sequence length="372" mass="38400">MAEIVQKTPPRSVAATTQTTPGTPAQWAAGRDTPWGDNGDDEYVYDDEEDDLSFVKHLVTVDVREITAMDVALAEALDARDAYRARAEAAEAQLEAMSQRMYAAMERAARAEAMTRMMESELAGVLAPAPAAEAGPAPATCPAPAPCPASPTAAVVDFPSPSPALNDSATIHAELRELSAQVAALVARSDSSDRISRLEAEVASLSASQARPSLYAAALPERSHFGARHYAQLPPPPPPRFFAPPAPPVPAPAAHVSALADAVRIRELAHLRSSPTTHSLVLGSPPRASVAAPHTPAHLTSFAAMATATPPSRKRAPFVSPIRMPASASRSAAAAAEAAAAASTSAAAAARLSLFQDEPPASESGGVDGADV</sequence>
<dbReference type="AlphaFoldDB" id="A0A0L0DR07"/>
<feature type="coiled-coil region" evidence="1">
    <location>
        <begin position="73"/>
        <end position="107"/>
    </location>
</feature>
<accession>A0A0L0DR07</accession>
<dbReference type="Proteomes" id="UP000054408">
    <property type="component" value="Unassembled WGS sequence"/>
</dbReference>
<feature type="region of interest" description="Disordered" evidence="2">
    <location>
        <begin position="1"/>
        <end position="41"/>
    </location>
</feature>
<dbReference type="EMBL" id="GL349438">
    <property type="protein sequence ID" value="KNC54717.1"/>
    <property type="molecule type" value="Genomic_DNA"/>
</dbReference>
<name>A0A0L0DR07_THETB</name>
<keyword evidence="4" id="KW-1185">Reference proteome</keyword>
<dbReference type="RefSeq" id="XP_013761617.1">
    <property type="nucleotide sequence ID" value="XM_013906163.1"/>
</dbReference>
<proteinExistence type="predicted"/>
<organism evidence="3 4">
    <name type="scientific">Thecamonas trahens ATCC 50062</name>
    <dbReference type="NCBI Taxonomy" id="461836"/>
    <lineage>
        <taxon>Eukaryota</taxon>
        <taxon>Apusozoa</taxon>
        <taxon>Apusomonadida</taxon>
        <taxon>Apusomonadidae</taxon>
        <taxon>Thecamonas</taxon>
    </lineage>
</organism>
<evidence type="ECO:0000256" key="2">
    <source>
        <dbReference type="SAM" id="MobiDB-lite"/>
    </source>
</evidence>
<protein>
    <submittedName>
        <fullName evidence="3">Uncharacterized protein</fullName>
    </submittedName>
</protein>
<evidence type="ECO:0000256" key="1">
    <source>
        <dbReference type="SAM" id="Coils"/>
    </source>
</evidence>
<evidence type="ECO:0000313" key="3">
    <source>
        <dbReference type="EMBL" id="KNC54717.1"/>
    </source>
</evidence>
<feature type="compositionally biased region" description="Low complexity" evidence="2">
    <location>
        <begin position="14"/>
        <end position="30"/>
    </location>
</feature>